<sequence length="223" mass="24580">MAFSIGADVASRPSLRAQVERALSAAIVSGQLEPGELLTVPTLAVKFEVSATPVREALLDLAHRGLVEPVRNKGFRVTAVSDAELESLAKIRLLLEPPSMRDLAPNFDLEREAEMRELADRITQGAKEVDLKLYLEADVEFHSRLTSMLGNPLLTQLVDDLRTRARLTNLQRMAESGHLDASAAEHHELVDALVAHDMELAEEIMRRHVGHTVGIWAGRAETE</sequence>
<dbReference type="InterPro" id="IPR008920">
    <property type="entry name" value="TF_FadR/GntR_C"/>
</dbReference>
<keyword evidence="3" id="KW-0804">Transcription</keyword>
<dbReference type="PANTHER" id="PTHR43537">
    <property type="entry name" value="TRANSCRIPTIONAL REGULATOR, GNTR FAMILY"/>
    <property type="match status" value="1"/>
</dbReference>
<dbReference type="SMART" id="SM00345">
    <property type="entry name" value="HTH_GNTR"/>
    <property type="match status" value="1"/>
</dbReference>
<accession>A0ABY4N062</accession>
<dbReference type="PROSITE" id="PS50949">
    <property type="entry name" value="HTH_GNTR"/>
    <property type="match status" value="1"/>
</dbReference>
<proteinExistence type="predicted"/>
<organism evidence="5">
    <name type="scientific">Gulosibacter sediminis</name>
    <dbReference type="NCBI Taxonomy" id="1729695"/>
    <lineage>
        <taxon>Bacteria</taxon>
        <taxon>Bacillati</taxon>
        <taxon>Actinomycetota</taxon>
        <taxon>Actinomycetes</taxon>
        <taxon>Micrococcales</taxon>
        <taxon>Microbacteriaceae</taxon>
        <taxon>Gulosibacter</taxon>
    </lineage>
</organism>
<name>A0ABY4N062_9MICO</name>
<reference evidence="5" key="1">
    <citation type="submission" date="2022-05" db="EMBL/GenBank/DDBJ databases">
        <title>Complete genome sequence of toluene-degrading Gulosibacter sediminis strain ACHW.36C.</title>
        <authorList>
            <person name="Wai A.C."/>
            <person name="Lai G.K."/>
            <person name="Griffin S.D."/>
            <person name="Leung F.C."/>
        </authorList>
    </citation>
    <scope>NUCLEOTIDE SEQUENCE [LARGE SCALE GENOMIC DNA]</scope>
    <source>
        <strain evidence="5">ACHW.36C</strain>
    </source>
</reference>
<dbReference type="CDD" id="cd07377">
    <property type="entry name" value="WHTH_GntR"/>
    <property type="match status" value="1"/>
</dbReference>
<dbReference type="SMART" id="SM00895">
    <property type="entry name" value="FCD"/>
    <property type="match status" value="1"/>
</dbReference>
<evidence type="ECO:0000259" key="4">
    <source>
        <dbReference type="PROSITE" id="PS50949"/>
    </source>
</evidence>
<keyword evidence="2" id="KW-0238">DNA-binding</keyword>
<evidence type="ECO:0000256" key="2">
    <source>
        <dbReference type="ARBA" id="ARBA00023125"/>
    </source>
</evidence>
<dbReference type="Pfam" id="PF00392">
    <property type="entry name" value="GntR"/>
    <property type="match status" value="1"/>
</dbReference>
<dbReference type="EMBL" id="CP097160">
    <property type="protein sequence ID" value="UQN15419.1"/>
    <property type="molecule type" value="Genomic_DNA"/>
</dbReference>
<gene>
    <name evidence="5" type="ORF">M3M28_02825</name>
</gene>
<dbReference type="Pfam" id="PF07729">
    <property type="entry name" value="FCD"/>
    <property type="match status" value="1"/>
</dbReference>
<dbReference type="PANTHER" id="PTHR43537:SF45">
    <property type="entry name" value="GNTR FAMILY REGULATORY PROTEIN"/>
    <property type="match status" value="1"/>
</dbReference>
<feature type="domain" description="HTH gntR-type" evidence="4">
    <location>
        <begin position="13"/>
        <end position="80"/>
    </location>
</feature>
<evidence type="ECO:0000313" key="5">
    <source>
        <dbReference type="EMBL" id="UQN15419.1"/>
    </source>
</evidence>
<evidence type="ECO:0000256" key="1">
    <source>
        <dbReference type="ARBA" id="ARBA00023015"/>
    </source>
</evidence>
<dbReference type="InterPro" id="IPR011711">
    <property type="entry name" value="GntR_C"/>
</dbReference>
<dbReference type="SUPFAM" id="SSF48008">
    <property type="entry name" value="GntR ligand-binding domain-like"/>
    <property type="match status" value="1"/>
</dbReference>
<dbReference type="SUPFAM" id="SSF46785">
    <property type="entry name" value="Winged helix' DNA-binding domain"/>
    <property type="match status" value="1"/>
</dbReference>
<dbReference type="Gene3D" id="1.10.10.10">
    <property type="entry name" value="Winged helix-like DNA-binding domain superfamily/Winged helix DNA-binding domain"/>
    <property type="match status" value="1"/>
</dbReference>
<dbReference type="InterPro" id="IPR000524">
    <property type="entry name" value="Tscrpt_reg_HTH_GntR"/>
</dbReference>
<dbReference type="InterPro" id="IPR036390">
    <property type="entry name" value="WH_DNA-bd_sf"/>
</dbReference>
<dbReference type="Gene3D" id="1.20.120.530">
    <property type="entry name" value="GntR ligand-binding domain-like"/>
    <property type="match status" value="1"/>
</dbReference>
<protein>
    <submittedName>
        <fullName evidence="5">GntR family transcriptional regulator</fullName>
    </submittedName>
</protein>
<dbReference type="InterPro" id="IPR036388">
    <property type="entry name" value="WH-like_DNA-bd_sf"/>
</dbReference>
<keyword evidence="1" id="KW-0805">Transcription regulation</keyword>
<evidence type="ECO:0000256" key="3">
    <source>
        <dbReference type="ARBA" id="ARBA00023163"/>
    </source>
</evidence>